<dbReference type="EMBL" id="CAJOBO010002428">
    <property type="protein sequence ID" value="CAF4450473.1"/>
    <property type="molecule type" value="Genomic_DNA"/>
</dbReference>
<reference evidence="2" key="1">
    <citation type="submission" date="2021-02" db="EMBL/GenBank/DDBJ databases">
        <authorList>
            <person name="Nowell W R."/>
        </authorList>
    </citation>
    <scope>NUCLEOTIDE SEQUENCE</scope>
</reference>
<dbReference type="Proteomes" id="UP000663833">
    <property type="component" value="Unassembled WGS sequence"/>
</dbReference>
<evidence type="ECO:0000313" key="3">
    <source>
        <dbReference type="EMBL" id="CAF4188855.1"/>
    </source>
</evidence>
<dbReference type="OrthoDB" id="416454at2759"/>
<evidence type="ECO:0000313" key="2">
    <source>
        <dbReference type="EMBL" id="CAF3447107.1"/>
    </source>
</evidence>
<gene>
    <name evidence="4" type="ORF">HFQ381_LOCUS23842</name>
    <name evidence="1" type="ORF">LUA448_LOCUS19149</name>
    <name evidence="2" type="ORF">TIS948_LOCUS31648</name>
    <name evidence="5" type="ORF">TSG867_LOCUS26522</name>
    <name evidence="3" type="ORF">UJA718_LOCUS5797</name>
</gene>
<evidence type="ECO:0000313" key="1">
    <source>
        <dbReference type="EMBL" id="CAF3417942.1"/>
    </source>
</evidence>
<dbReference type="AlphaFoldDB" id="A0A818DG28"/>
<dbReference type="Proteomes" id="UP000663825">
    <property type="component" value="Unassembled WGS sequence"/>
</dbReference>
<dbReference type="EMBL" id="CAJOBP010000518">
    <property type="protein sequence ID" value="CAF4188855.1"/>
    <property type="molecule type" value="Genomic_DNA"/>
</dbReference>
<organism evidence="2 6">
    <name type="scientific">Rotaria socialis</name>
    <dbReference type="NCBI Taxonomy" id="392032"/>
    <lineage>
        <taxon>Eukaryota</taxon>
        <taxon>Metazoa</taxon>
        <taxon>Spiralia</taxon>
        <taxon>Gnathifera</taxon>
        <taxon>Rotifera</taxon>
        <taxon>Eurotatoria</taxon>
        <taxon>Bdelloidea</taxon>
        <taxon>Philodinida</taxon>
        <taxon>Philodinidae</taxon>
        <taxon>Rotaria</taxon>
    </lineage>
</organism>
<sequence length="85" mass="9999">MIKLLPVQYHIVLAETYNNLFRTADWGKHWKTARTICLNKIDTPAPTTNQLRPISMLPIFSKIYGKLFLLRFHSWSSRMNILPVQ</sequence>
<evidence type="ECO:0000313" key="7">
    <source>
        <dbReference type="Proteomes" id="UP000663873"/>
    </source>
</evidence>
<protein>
    <submittedName>
        <fullName evidence="2">Uncharacterized protein</fullName>
    </submittedName>
</protein>
<dbReference type="Proteomes" id="UP000663862">
    <property type="component" value="Unassembled WGS sequence"/>
</dbReference>
<dbReference type="EMBL" id="CAJNXB010005789">
    <property type="protein sequence ID" value="CAF3447107.1"/>
    <property type="molecule type" value="Genomic_DNA"/>
</dbReference>
<dbReference type="EMBL" id="CAJOBQ010002808">
    <property type="protein sequence ID" value="CAF4580141.1"/>
    <property type="molecule type" value="Genomic_DNA"/>
</dbReference>
<comment type="caution">
    <text evidence="2">The sequence shown here is derived from an EMBL/GenBank/DDBJ whole genome shotgun (WGS) entry which is preliminary data.</text>
</comment>
<evidence type="ECO:0000313" key="6">
    <source>
        <dbReference type="Proteomes" id="UP000663825"/>
    </source>
</evidence>
<dbReference type="Proteomes" id="UP000663873">
    <property type="component" value="Unassembled WGS sequence"/>
</dbReference>
<evidence type="ECO:0000313" key="4">
    <source>
        <dbReference type="EMBL" id="CAF4450473.1"/>
    </source>
</evidence>
<evidence type="ECO:0000313" key="5">
    <source>
        <dbReference type="EMBL" id="CAF4580141.1"/>
    </source>
</evidence>
<dbReference type="EMBL" id="CAJNYD010002426">
    <property type="protein sequence ID" value="CAF3417942.1"/>
    <property type="molecule type" value="Genomic_DNA"/>
</dbReference>
<dbReference type="Proteomes" id="UP000663851">
    <property type="component" value="Unassembled WGS sequence"/>
</dbReference>
<keyword evidence="7" id="KW-1185">Reference proteome</keyword>
<name>A0A818DG28_9BILA</name>
<proteinExistence type="predicted"/>
<accession>A0A818DG28</accession>